<dbReference type="AlphaFoldDB" id="A0AAD5T8A1"/>
<feature type="compositionally biased region" description="Low complexity" evidence="5">
    <location>
        <begin position="872"/>
        <end position="887"/>
    </location>
</feature>
<evidence type="ECO:0000313" key="9">
    <source>
        <dbReference type="Proteomes" id="UP001211907"/>
    </source>
</evidence>
<evidence type="ECO:0000256" key="6">
    <source>
        <dbReference type="SAM" id="Phobius"/>
    </source>
</evidence>
<feature type="transmembrane region" description="Helical" evidence="6">
    <location>
        <begin position="87"/>
        <end position="110"/>
    </location>
</feature>
<feature type="region of interest" description="Disordered" evidence="5">
    <location>
        <begin position="780"/>
        <end position="812"/>
    </location>
</feature>
<dbReference type="PANTHER" id="PTHR23241:SF102">
    <property type="entry name" value="LD23009P"/>
    <property type="match status" value="1"/>
</dbReference>
<feature type="region of interest" description="Disordered" evidence="5">
    <location>
        <begin position="227"/>
        <end position="286"/>
    </location>
</feature>
<keyword evidence="9" id="KW-1185">Reference proteome</keyword>
<keyword evidence="3 6" id="KW-1133">Transmembrane helix</keyword>
<evidence type="ECO:0000259" key="7">
    <source>
        <dbReference type="Pfam" id="PF13664"/>
    </source>
</evidence>
<accession>A0AAD5T8A1</accession>
<feature type="domain" description="TMEM205-like" evidence="7">
    <location>
        <begin position="16"/>
        <end position="115"/>
    </location>
</feature>
<feature type="transmembrane region" description="Helical" evidence="6">
    <location>
        <begin position="12"/>
        <end position="35"/>
    </location>
</feature>
<feature type="compositionally biased region" description="Basic and acidic residues" evidence="5">
    <location>
        <begin position="240"/>
        <end position="250"/>
    </location>
</feature>
<dbReference type="InterPro" id="IPR025423">
    <property type="entry name" value="TMEM205-like"/>
</dbReference>
<proteinExistence type="predicted"/>
<feature type="region of interest" description="Disordered" evidence="5">
    <location>
        <begin position="870"/>
        <end position="890"/>
    </location>
</feature>
<evidence type="ECO:0000313" key="8">
    <source>
        <dbReference type="EMBL" id="KAJ3131900.1"/>
    </source>
</evidence>
<comment type="subcellular location">
    <subcellularLocation>
        <location evidence="1">Membrane</location>
    </subcellularLocation>
</comment>
<evidence type="ECO:0000256" key="2">
    <source>
        <dbReference type="ARBA" id="ARBA00022692"/>
    </source>
</evidence>
<dbReference type="InterPro" id="IPR053009">
    <property type="entry name" value="Xanthocillin_Biosynth-Assoc"/>
</dbReference>
<comment type="caution">
    <text evidence="8">The sequence shown here is derived from an EMBL/GenBank/DDBJ whole genome shotgun (WGS) entry which is preliminary data.</text>
</comment>
<keyword evidence="2 6" id="KW-0812">Transmembrane</keyword>
<evidence type="ECO:0000256" key="4">
    <source>
        <dbReference type="ARBA" id="ARBA00023136"/>
    </source>
</evidence>
<dbReference type="Proteomes" id="UP001211907">
    <property type="component" value="Unassembled WGS sequence"/>
</dbReference>
<keyword evidence="4 6" id="KW-0472">Membrane</keyword>
<evidence type="ECO:0000256" key="5">
    <source>
        <dbReference type="SAM" id="MobiDB-lite"/>
    </source>
</evidence>
<organism evidence="8 9">
    <name type="scientific">Physocladia obscura</name>
    <dbReference type="NCBI Taxonomy" id="109957"/>
    <lineage>
        <taxon>Eukaryota</taxon>
        <taxon>Fungi</taxon>
        <taxon>Fungi incertae sedis</taxon>
        <taxon>Chytridiomycota</taxon>
        <taxon>Chytridiomycota incertae sedis</taxon>
        <taxon>Chytridiomycetes</taxon>
        <taxon>Chytridiales</taxon>
        <taxon>Chytriomycetaceae</taxon>
        <taxon>Physocladia</taxon>
    </lineage>
</organism>
<gene>
    <name evidence="8" type="ORF">HK100_005902</name>
</gene>
<name>A0AAD5T8A1_9FUNG</name>
<dbReference type="PANTHER" id="PTHR23241">
    <property type="entry name" value="LATE EMBRYOGENESIS ABUNDANT PLANTS LEA-RELATED"/>
    <property type="match status" value="1"/>
</dbReference>
<protein>
    <recommendedName>
        <fullName evidence="7">TMEM205-like domain-containing protein</fullName>
    </recommendedName>
</protein>
<dbReference type="EMBL" id="JADGJH010000274">
    <property type="protein sequence ID" value="KAJ3131900.1"/>
    <property type="molecule type" value="Genomic_DNA"/>
</dbReference>
<evidence type="ECO:0000256" key="3">
    <source>
        <dbReference type="ARBA" id="ARBA00022989"/>
    </source>
</evidence>
<dbReference type="Pfam" id="PF13664">
    <property type="entry name" value="DUF4149"/>
    <property type="match status" value="1"/>
</dbReference>
<dbReference type="GO" id="GO:0016020">
    <property type="term" value="C:membrane"/>
    <property type="evidence" value="ECO:0007669"/>
    <property type="project" value="UniProtKB-SubCell"/>
</dbReference>
<sequence>MGIGDFIPGLHGWHVLVLGSVTGMTLHTTFVGSVIQFRTLTRDTFATLQRNQFPVYFGLSLVLTSYLSWSTYALSKHSQAQSQSLQLYRVSAGLLAAAALGALTNLALIGPRTRKWGDLRLKLLKDAQPIPSEISRAFGRWHGASSVVNLLQKFGKFFRLQSNLPEKAEPHRISSPMASSQFSHKAGTSRLYSVDSKASICESESSSNSISIDTDLFQFQPWTIDDLPPTPSEVGAGSDTHFDNGSDKSLDNTARSTNFAPPEEPRESDSESVSSSRPSTNGDCNSEISDFDVDVFRVALMETIISVDRQPYPSLISHIVPMETVAEECFNLADSGAAAGDFSFMNSDYDEYSFQYNASSYNASPTRSITSLGSRRANISPRPQSNSPCLSGTVATVSFLKLASTIGSNDSFAASAKANSTSPNQQSFFEDVDIAYHAKASISVATTITSTIPTNSKLLRSSSSKISLSSTTSSKSFLSVDMGNLMPKNNVTLSSPLKTTPPSKRFYYFNPSAQPLPSLLTATRRTTLSPLAINTQSISTKGSPQTRSSLSFDQIVAPPFLMSPSAVSRKSFDSNRLGLLPKARSSTGLSLFSKRVFNTVEAPSVYNYILEDSASVSCSVSNGVATDADQHAVAANSESIMVILEGKNCNSEADSCSATINTDNIQQQRKVRGWRKFVQDVKAAALKFATITATRNNQTPELPVVASADQYQCHEQRQKSPFSGWAPSLSVSTPWPPPPPARNATPITLVPRLSSDLPRQFSGFPVLPLNCHASMDQQWRRPNGSFNSGILGGSRKSLDETTRRIGGSSDGERSYEIAAETMEAMDASRMTWRAFSAHARIQKSSSAGGSSGNSGEDGIKERHMALKDGAFSSLDGSSSSSSSNSSSTKGPFVGLDTVSLSEDAAYSWNDDNASLTLVSRRSAYRVDLPADVFGGGGTGGFKKNSLMDEFGVFCDGGDDNDWNTFRKEDAAADRRRRLDSESASIRSVTSSREDDADTIRVRLLQRMDVSKELERFYKDVCSGDVSVHEIAGHVEAGDY</sequence>
<reference evidence="8" key="1">
    <citation type="submission" date="2020-05" db="EMBL/GenBank/DDBJ databases">
        <title>Phylogenomic resolution of chytrid fungi.</title>
        <authorList>
            <person name="Stajich J.E."/>
            <person name="Amses K."/>
            <person name="Simmons R."/>
            <person name="Seto K."/>
            <person name="Myers J."/>
            <person name="Bonds A."/>
            <person name="Quandt C.A."/>
            <person name="Barry K."/>
            <person name="Liu P."/>
            <person name="Grigoriev I."/>
            <person name="Longcore J.E."/>
            <person name="James T.Y."/>
        </authorList>
    </citation>
    <scope>NUCLEOTIDE SEQUENCE</scope>
    <source>
        <strain evidence="8">JEL0513</strain>
    </source>
</reference>
<evidence type="ECO:0000256" key="1">
    <source>
        <dbReference type="ARBA" id="ARBA00004370"/>
    </source>
</evidence>
<feature type="transmembrane region" description="Helical" evidence="6">
    <location>
        <begin position="55"/>
        <end position="75"/>
    </location>
</feature>